<evidence type="ECO:0008006" key="4">
    <source>
        <dbReference type="Google" id="ProtNLM"/>
    </source>
</evidence>
<evidence type="ECO:0000313" key="3">
    <source>
        <dbReference type="Proteomes" id="UP001163336"/>
    </source>
</evidence>
<accession>A0ABM8CDM8</accession>
<name>A0ABM8CDM8_9BURK</name>
<feature type="compositionally biased region" description="Basic and acidic residues" evidence="1">
    <location>
        <begin position="46"/>
        <end position="57"/>
    </location>
</feature>
<reference evidence="2" key="1">
    <citation type="submission" date="2022-11" db="EMBL/GenBank/DDBJ databases">
        <title>Isolation and characterization of PLA-degrading bacterium Massilia sp. from Antarctic soil.</title>
        <authorList>
            <person name="Sato K."/>
            <person name="Gomez-Fuentes C."/>
            <person name="Ahmad S.A."/>
            <person name="Zulkharnain A."/>
        </authorList>
    </citation>
    <scope>NUCLEOTIDE SEQUENCE</scope>
    <source>
        <strain evidence="2">N-3</strain>
    </source>
</reference>
<evidence type="ECO:0000256" key="1">
    <source>
        <dbReference type="SAM" id="MobiDB-lite"/>
    </source>
</evidence>
<sequence>MYGPPYAGYDPYYGGGYSPYVGPPVELNLGLGYYDAPRRGYYRGHGWRDNRGYDRGRGRGHWRR</sequence>
<keyword evidence="3" id="KW-1185">Reference proteome</keyword>
<gene>
    <name evidence="2" type="ORF">MasN3_49290</name>
</gene>
<dbReference type="EMBL" id="AP026966">
    <property type="protein sequence ID" value="BDT61435.1"/>
    <property type="molecule type" value="Genomic_DNA"/>
</dbReference>
<organism evidence="2 3">
    <name type="scientific">Massilia varians</name>
    <dbReference type="NCBI Taxonomy" id="457921"/>
    <lineage>
        <taxon>Bacteria</taxon>
        <taxon>Pseudomonadati</taxon>
        <taxon>Pseudomonadota</taxon>
        <taxon>Betaproteobacteria</taxon>
        <taxon>Burkholderiales</taxon>
        <taxon>Oxalobacteraceae</taxon>
        <taxon>Telluria group</taxon>
        <taxon>Massilia</taxon>
    </lineage>
</organism>
<evidence type="ECO:0000313" key="2">
    <source>
        <dbReference type="EMBL" id="BDT61435.1"/>
    </source>
</evidence>
<proteinExistence type="predicted"/>
<feature type="region of interest" description="Disordered" evidence="1">
    <location>
        <begin position="44"/>
        <end position="64"/>
    </location>
</feature>
<protein>
    <recommendedName>
        <fullName evidence="4">Spore coat protein</fullName>
    </recommendedName>
</protein>
<dbReference type="Proteomes" id="UP001163336">
    <property type="component" value="Chromosome"/>
</dbReference>